<dbReference type="Proteomes" id="UP001153321">
    <property type="component" value="Chromosome 9"/>
</dbReference>
<reference evidence="1" key="1">
    <citation type="submission" date="2022-02" db="EMBL/GenBank/DDBJ databases">
        <authorList>
            <person name="King R."/>
        </authorList>
    </citation>
    <scope>NUCLEOTIDE SEQUENCE</scope>
</reference>
<dbReference type="EMBL" id="LR824540">
    <property type="protein sequence ID" value="CAH1647315.1"/>
    <property type="molecule type" value="Genomic_DNA"/>
</dbReference>
<protein>
    <submittedName>
        <fullName evidence="1">Uncharacterized protein</fullName>
    </submittedName>
</protein>
<evidence type="ECO:0000313" key="2">
    <source>
        <dbReference type="Proteomes" id="UP001153321"/>
    </source>
</evidence>
<name>A0A9P0II72_SPOLI</name>
<sequence>MLHDDGNIVFVIVCSIGADKYVLCSVCPTCVSWHRAVINGGGRASLSVINHARVATLYLHLIILKLFHEVTMPCCFLSAQWPSFFYIHFRISLDLPGVVITSCNDYGGSVWV</sequence>
<keyword evidence="2" id="KW-1185">Reference proteome</keyword>
<accession>A0A9P0II72</accession>
<proteinExistence type="predicted"/>
<gene>
    <name evidence="1" type="ORF">SPLIT_LOCUS12666</name>
</gene>
<evidence type="ECO:0000313" key="1">
    <source>
        <dbReference type="EMBL" id="CAH1647315.1"/>
    </source>
</evidence>
<dbReference type="AlphaFoldDB" id="A0A9P0II72"/>
<organism evidence="1 2">
    <name type="scientific">Spodoptera littoralis</name>
    <name type="common">Egyptian cotton leafworm</name>
    <dbReference type="NCBI Taxonomy" id="7109"/>
    <lineage>
        <taxon>Eukaryota</taxon>
        <taxon>Metazoa</taxon>
        <taxon>Ecdysozoa</taxon>
        <taxon>Arthropoda</taxon>
        <taxon>Hexapoda</taxon>
        <taxon>Insecta</taxon>
        <taxon>Pterygota</taxon>
        <taxon>Neoptera</taxon>
        <taxon>Endopterygota</taxon>
        <taxon>Lepidoptera</taxon>
        <taxon>Glossata</taxon>
        <taxon>Ditrysia</taxon>
        <taxon>Noctuoidea</taxon>
        <taxon>Noctuidae</taxon>
        <taxon>Amphipyrinae</taxon>
        <taxon>Spodoptera</taxon>
    </lineage>
</organism>